<dbReference type="EMBL" id="MU805938">
    <property type="protein sequence ID" value="KAJ3845321.1"/>
    <property type="molecule type" value="Genomic_DNA"/>
</dbReference>
<evidence type="ECO:0000259" key="4">
    <source>
        <dbReference type="Pfam" id="PF00149"/>
    </source>
</evidence>
<dbReference type="InterPro" id="IPR029052">
    <property type="entry name" value="Metallo-depent_PP-like"/>
</dbReference>
<dbReference type="InterPro" id="IPR004843">
    <property type="entry name" value="Calcineurin-like_PHP"/>
</dbReference>
<evidence type="ECO:0000256" key="3">
    <source>
        <dbReference type="SAM" id="SignalP"/>
    </source>
</evidence>
<dbReference type="PANTHER" id="PTHR10340:SF27">
    <property type="entry name" value="ACL091CP"/>
    <property type="match status" value="1"/>
</dbReference>
<dbReference type="AlphaFoldDB" id="A0AA38PMB0"/>
<protein>
    <submittedName>
        <fullName evidence="5">Sphingomyelin phosphodiesterase</fullName>
    </submittedName>
</protein>
<feature type="chain" id="PRO_5041250488" evidence="3">
    <location>
        <begin position="20"/>
        <end position="676"/>
    </location>
</feature>
<dbReference type="Proteomes" id="UP001163846">
    <property type="component" value="Unassembled WGS sequence"/>
</dbReference>
<evidence type="ECO:0000313" key="6">
    <source>
        <dbReference type="Proteomes" id="UP001163846"/>
    </source>
</evidence>
<dbReference type="SUPFAM" id="SSF56300">
    <property type="entry name" value="Metallo-dependent phosphatases"/>
    <property type="match status" value="1"/>
</dbReference>
<evidence type="ECO:0000256" key="2">
    <source>
        <dbReference type="ARBA" id="ARBA00023180"/>
    </source>
</evidence>
<keyword evidence="3" id="KW-0732">Signal</keyword>
<comment type="caution">
    <text evidence="5">The sequence shown here is derived from an EMBL/GenBank/DDBJ whole genome shotgun (WGS) entry which is preliminary data.</text>
</comment>
<keyword evidence="2" id="KW-0325">Glycoprotein</keyword>
<evidence type="ECO:0000256" key="1">
    <source>
        <dbReference type="ARBA" id="ARBA00022801"/>
    </source>
</evidence>
<reference evidence="5" key="1">
    <citation type="submission" date="2022-08" db="EMBL/GenBank/DDBJ databases">
        <authorList>
            <consortium name="DOE Joint Genome Institute"/>
            <person name="Min B."/>
            <person name="Riley R."/>
            <person name="Sierra-Patev S."/>
            <person name="Naranjo-Ortiz M."/>
            <person name="Looney B."/>
            <person name="Konkel Z."/>
            <person name="Slot J.C."/>
            <person name="Sakamoto Y."/>
            <person name="Steenwyk J.L."/>
            <person name="Rokas A."/>
            <person name="Carro J."/>
            <person name="Camarero S."/>
            <person name="Ferreira P."/>
            <person name="Molpeceres G."/>
            <person name="Ruiz-Duenas F.J."/>
            <person name="Serrano A."/>
            <person name="Henrissat B."/>
            <person name="Drula E."/>
            <person name="Hughes K.W."/>
            <person name="Mata J.L."/>
            <person name="Ishikawa N.K."/>
            <person name="Vargas-Isla R."/>
            <person name="Ushijima S."/>
            <person name="Smith C.A."/>
            <person name="Ahrendt S."/>
            <person name="Andreopoulos W."/>
            <person name="He G."/>
            <person name="Labutti K."/>
            <person name="Lipzen A."/>
            <person name="Ng V."/>
            <person name="Sandor L."/>
            <person name="Barry K."/>
            <person name="Martinez A.T."/>
            <person name="Xiao Y."/>
            <person name="Gibbons J.G."/>
            <person name="Terashima K."/>
            <person name="Hibbett D.S."/>
            <person name="Grigoriev I.V."/>
        </authorList>
    </citation>
    <scope>NUCLEOTIDE SEQUENCE</scope>
    <source>
        <strain evidence="5">TFB9207</strain>
    </source>
</reference>
<dbReference type="GO" id="GO:0008081">
    <property type="term" value="F:phosphoric diester hydrolase activity"/>
    <property type="evidence" value="ECO:0007669"/>
    <property type="project" value="TreeGrafter"/>
</dbReference>
<dbReference type="PANTHER" id="PTHR10340">
    <property type="entry name" value="SPHINGOMYELIN PHOSPHODIESTERASE"/>
    <property type="match status" value="1"/>
</dbReference>
<dbReference type="Pfam" id="PF00149">
    <property type="entry name" value="Metallophos"/>
    <property type="match status" value="1"/>
</dbReference>
<accession>A0AA38PMB0</accession>
<keyword evidence="1" id="KW-0378">Hydrolase</keyword>
<feature type="signal peptide" evidence="3">
    <location>
        <begin position="1"/>
        <end position="19"/>
    </location>
</feature>
<dbReference type="Gene3D" id="3.60.21.10">
    <property type="match status" value="1"/>
</dbReference>
<feature type="domain" description="Calcineurin-like phosphoesterase" evidence="4">
    <location>
        <begin position="228"/>
        <end position="509"/>
    </location>
</feature>
<proteinExistence type="predicted"/>
<name>A0AA38PMB0_9AGAR</name>
<keyword evidence="6" id="KW-1185">Reference proteome</keyword>
<organism evidence="5 6">
    <name type="scientific">Lentinula raphanica</name>
    <dbReference type="NCBI Taxonomy" id="153919"/>
    <lineage>
        <taxon>Eukaryota</taxon>
        <taxon>Fungi</taxon>
        <taxon>Dikarya</taxon>
        <taxon>Basidiomycota</taxon>
        <taxon>Agaricomycotina</taxon>
        <taxon>Agaricomycetes</taxon>
        <taxon>Agaricomycetidae</taxon>
        <taxon>Agaricales</taxon>
        <taxon>Marasmiineae</taxon>
        <taxon>Omphalotaceae</taxon>
        <taxon>Lentinula</taxon>
    </lineage>
</organism>
<evidence type="ECO:0000313" key="5">
    <source>
        <dbReference type="EMBL" id="KAJ3845321.1"/>
    </source>
</evidence>
<gene>
    <name evidence="5" type="ORF">F5878DRAFT_599573</name>
</gene>
<dbReference type="CDD" id="cd00842">
    <property type="entry name" value="MPP_ASMase"/>
    <property type="match status" value="1"/>
</dbReference>
<dbReference type="GO" id="GO:0005615">
    <property type="term" value="C:extracellular space"/>
    <property type="evidence" value="ECO:0007669"/>
    <property type="project" value="TreeGrafter"/>
</dbReference>
<sequence length="676" mass="73775">MALGFWVLAACSLPSLTLAVSNSGFPSSIFTVPGAFPTSVYSKYYNNPTQTSAQVQPVISDPVTHEIYPLELTDPDDIATIDTKDPHPLPPKASSSKLLQSAIAQVKSIANSTVLDGTCSKCIAAMEVAKFLALAAPEQGPTFAVELCNFFSFSSTCNATYGPDALGGVVTQVVSNADIGGLDGQMLCENFLSLCPRPPASPLDLTGWFAKPKPDPLPAPKTPSGKRLKVLHLSDFHLDPRYSTGSEASCSSGLCCRANNFNKTSPDSPVFPAPRFGTYSCDSPYALILAALEAIPVLTDTKDAEFDFMLFTGDLVSHDPENELSREFVEYSETVLYDLFKRTLLSGPVYATLGNHDSYNQAQGSPNSLDAPGANQFSWNYDHVSALWEHEGWLNGSAVQTAKTHYAAYSVQRSDGLKVISLNTNLWYRSNYFSYINMTNPDVSGMLRMLTDELQESEDAGERVWIIGHVLSGWDGTNPLLNPTNLFYQIVDRYSPHVIANIFWGHTHEDQHSIFYTNNATNISAETALAQAWIGPSITPLTNLNSGFRVYEVDSATFEIMDAFTWKSDVNAFPELDSQIEFGPTYAFEYSTREVYGQNITGWTDSDPLNATWWHLVTEAMEADNSLVTTFNNFQGKESVLSPSCTGDCATAKICYIRSGSAPIGLECPQGFGSVQ</sequence>
<dbReference type="InterPro" id="IPR041805">
    <property type="entry name" value="ASMase/PPN1_MPP"/>
</dbReference>